<sequence length="519" mass="58486">MIKVTRLFLIICLICLPCYFSLEKPKATRNVEITADDEKLRDPAGFEAIKEIHKLMDDDQSGSIDRYESNDFLQEDMKLTGSDRARRERAFHHDDDAITVDDMWESWFESEERNWDEQAIAAWLTKIVKLPQYEKTFLEHKVTGIALPRMALQNSSFLTNYLGIKNFVHRQKLQLKALDLVLFGFQEPSNSKLKDIILGVLTLVCIILGYVLTKFHIKSKQQVEELTSKLSEIKSMESEFEKQQKRFSVDEDAESVVALKSKLEEAEKRLEMTGGESFSYSIQPLLRKTYEMEISCINEKKIECLHEMKEAKEFVDRMRGKQNLLNTLKLVAGATALGTDVVDAKVFSLKQRMEKLKAQMDECQQRWIEIENICGFSITGPYNGSPPTVHIPRVPSGQKFISTNAAFSSFQLRVPGTHPGTVPVSVSSSKLSVTSRKQSQVPSHIVPPTFYVSPSLAGSDTPPSTITSQTAASVKSDVSTVRTRLANQISDDTNSLTSHKSSASIGQKLNSIFKKKAKA</sequence>
<dbReference type="Proteomes" id="UP000887576">
    <property type="component" value="Unplaced"/>
</dbReference>
<protein>
    <submittedName>
        <fullName evidence="2">SAM domain-containing protein</fullName>
    </submittedName>
</protein>
<organism evidence="1 2">
    <name type="scientific">Panagrolaimus sp. JU765</name>
    <dbReference type="NCBI Taxonomy" id="591449"/>
    <lineage>
        <taxon>Eukaryota</taxon>
        <taxon>Metazoa</taxon>
        <taxon>Ecdysozoa</taxon>
        <taxon>Nematoda</taxon>
        <taxon>Chromadorea</taxon>
        <taxon>Rhabditida</taxon>
        <taxon>Tylenchina</taxon>
        <taxon>Panagrolaimomorpha</taxon>
        <taxon>Panagrolaimoidea</taxon>
        <taxon>Panagrolaimidae</taxon>
        <taxon>Panagrolaimus</taxon>
    </lineage>
</organism>
<name>A0AC34REC4_9BILA</name>
<proteinExistence type="predicted"/>
<dbReference type="WBParaSite" id="JU765_v2.g6173.t2">
    <property type="protein sequence ID" value="JU765_v2.g6173.t2"/>
    <property type="gene ID" value="JU765_v2.g6173"/>
</dbReference>
<evidence type="ECO:0000313" key="2">
    <source>
        <dbReference type="WBParaSite" id="JU765_v2.g6173.t2"/>
    </source>
</evidence>
<evidence type="ECO:0000313" key="1">
    <source>
        <dbReference type="Proteomes" id="UP000887576"/>
    </source>
</evidence>
<reference evidence="2" key="1">
    <citation type="submission" date="2022-11" db="UniProtKB">
        <authorList>
            <consortium name="WormBaseParasite"/>
        </authorList>
    </citation>
    <scope>IDENTIFICATION</scope>
</reference>
<accession>A0AC34REC4</accession>